<dbReference type="EMBL" id="JAEUAK010000003">
    <property type="protein sequence ID" value="MBW9052549.1"/>
    <property type="molecule type" value="Genomic_DNA"/>
</dbReference>
<gene>
    <name evidence="2" type="ORF">JNB85_09015</name>
</gene>
<proteinExistence type="predicted"/>
<comment type="caution">
    <text evidence="2">The sequence shown here is derived from an EMBL/GenBank/DDBJ whole genome shotgun (WGS) entry which is preliminary data.</text>
</comment>
<evidence type="ECO:0000256" key="1">
    <source>
        <dbReference type="SAM" id="Phobius"/>
    </source>
</evidence>
<sequence>MTHQDYVLTAYAVAFSVAIVISVTTWVRGRTYRRQVEVLAKTRHRARHEAR</sequence>
<accession>A0ABS7GRL2</accession>
<dbReference type="RefSeq" id="WP_220333986.1">
    <property type="nucleotide sequence ID" value="NZ_JAEUAK010000003.1"/>
</dbReference>
<name>A0ABS7GRL2_9HYPH</name>
<protein>
    <submittedName>
        <fullName evidence="2">Heme exporter protein CcmD</fullName>
    </submittedName>
</protein>
<keyword evidence="3" id="KW-1185">Reference proteome</keyword>
<keyword evidence="1" id="KW-1133">Transmembrane helix</keyword>
<organism evidence="2 3">
    <name type="scientific">Rhizobium mesosinicum</name>
    <dbReference type="NCBI Taxonomy" id="335017"/>
    <lineage>
        <taxon>Bacteria</taxon>
        <taxon>Pseudomonadati</taxon>
        <taxon>Pseudomonadota</taxon>
        <taxon>Alphaproteobacteria</taxon>
        <taxon>Hyphomicrobiales</taxon>
        <taxon>Rhizobiaceae</taxon>
        <taxon>Rhizobium/Agrobacterium group</taxon>
        <taxon>Rhizobium</taxon>
    </lineage>
</organism>
<reference evidence="2 3" key="1">
    <citation type="journal article" date="2021" name="MBio">
        <title>Poor Competitiveness of Bradyrhizobium in Pigeon Pea Root Colonization in Indian Soils.</title>
        <authorList>
            <person name="Chalasani D."/>
            <person name="Basu A."/>
            <person name="Pullabhotla S.V.S.R.N."/>
            <person name="Jorrin B."/>
            <person name="Neal A.L."/>
            <person name="Poole P.S."/>
            <person name="Podile A.R."/>
            <person name="Tkacz A."/>
        </authorList>
    </citation>
    <scope>NUCLEOTIDE SEQUENCE [LARGE SCALE GENOMIC DNA]</scope>
    <source>
        <strain evidence="2 3">HU56</strain>
    </source>
</reference>
<keyword evidence="1" id="KW-0812">Transmembrane</keyword>
<keyword evidence="1" id="KW-0472">Membrane</keyword>
<evidence type="ECO:0000313" key="2">
    <source>
        <dbReference type="EMBL" id="MBW9052549.1"/>
    </source>
</evidence>
<dbReference type="Proteomes" id="UP000717752">
    <property type="component" value="Unassembled WGS sequence"/>
</dbReference>
<feature type="transmembrane region" description="Helical" evidence="1">
    <location>
        <begin position="6"/>
        <end position="27"/>
    </location>
</feature>
<evidence type="ECO:0000313" key="3">
    <source>
        <dbReference type="Proteomes" id="UP000717752"/>
    </source>
</evidence>